<feature type="compositionally biased region" description="Polar residues" evidence="5">
    <location>
        <begin position="1660"/>
        <end position="1670"/>
    </location>
</feature>
<feature type="region of interest" description="Disordered" evidence="5">
    <location>
        <begin position="3170"/>
        <end position="3201"/>
    </location>
</feature>
<evidence type="ECO:0000256" key="3">
    <source>
        <dbReference type="ARBA" id="ARBA00022729"/>
    </source>
</evidence>
<dbReference type="PROSITE" id="PS00018">
    <property type="entry name" value="EF_HAND_1"/>
    <property type="match status" value="6"/>
</dbReference>
<feature type="region of interest" description="Disordered" evidence="5">
    <location>
        <begin position="4304"/>
        <end position="4327"/>
    </location>
</feature>
<dbReference type="Gene3D" id="4.10.1080.10">
    <property type="entry name" value="TSP type-3 repeat"/>
    <property type="match status" value="5"/>
</dbReference>
<feature type="region of interest" description="Disordered" evidence="5">
    <location>
        <begin position="456"/>
        <end position="535"/>
    </location>
</feature>
<feature type="chain" id="PRO_5017388928" evidence="6">
    <location>
        <begin position="26"/>
        <end position="4737"/>
    </location>
</feature>
<dbReference type="PANTHER" id="PTHR37467:SF1">
    <property type="entry name" value="EXPORTED CALCIUM-BINDING GLYCOPROTEIN"/>
    <property type="match status" value="1"/>
</dbReference>
<feature type="region of interest" description="Disordered" evidence="5">
    <location>
        <begin position="2636"/>
        <end position="2671"/>
    </location>
</feature>
<comment type="subcellular location">
    <subcellularLocation>
        <location evidence="1">Secreted</location>
    </subcellularLocation>
</comment>
<feature type="compositionally biased region" description="Acidic residues" evidence="5">
    <location>
        <begin position="4308"/>
        <end position="4318"/>
    </location>
</feature>
<dbReference type="InterPro" id="IPR059100">
    <property type="entry name" value="TSP3_bac"/>
</dbReference>
<evidence type="ECO:0000313" key="7">
    <source>
        <dbReference type="EMBL" id="RJP60075.1"/>
    </source>
</evidence>
<feature type="compositionally biased region" description="Polar residues" evidence="5">
    <location>
        <begin position="4471"/>
        <end position="4484"/>
    </location>
</feature>
<dbReference type="InterPro" id="IPR028974">
    <property type="entry name" value="TSP_type-3_rpt"/>
</dbReference>
<feature type="compositionally biased region" description="Acidic residues" evidence="5">
    <location>
        <begin position="2644"/>
        <end position="2654"/>
    </location>
</feature>
<name>A0A3A4R1V8_9BACT</name>
<evidence type="ECO:0000256" key="6">
    <source>
        <dbReference type="SAM" id="SignalP"/>
    </source>
</evidence>
<proteinExistence type="predicted"/>
<dbReference type="InterPro" id="IPR018247">
    <property type="entry name" value="EF_Hand_1_Ca_BS"/>
</dbReference>
<feature type="region of interest" description="Disordered" evidence="5">
    <location>
        <begin position="1659"/>
        <end position="1696"/>
    </location>
</feature>
<dbReference type="Proteomes" id="UP000266426">
    <property type="component" value="Unassembled WGS sequence"/>
</dbReference>
<protein>
    <submittedName>
        <fullName evidence="7">Uncharacterized protein</fullName>
    </submittedName>
</protein>
<evidence type="ECO:0000313" key="8">
    <source>
        <dbReference type="Proteomes" id="UP000266426"/>
    </source>
</evidence>
<feature type="region of interest" description="Disordered" evidence="5">
    <location>
        <begin position="4463"/>
        <end position="4499"/>
    </location>
</feature>
<dbReference type="GO" id="GO:0005509">
    <property type="term" value="F:calcium ion binding"/>
    <property type="evidence" value="ECO:0007669"/>
    <property type="project" value="InterPro"/>
</dbReference>
<keyword evidence="2" id="KW-0964">Secreted</keyword>
<sequence>MTRQKLFIIAVAAFVCVCPLRGLFALDSDNDGMPDEWEQTYALNPTLDDSSADPDNDSLINITEYQLSTNPIVSDTDNDGLLDGEERQLDKVELLVSSAIGGEQYDPSVAYNGTHYLVVWDNLPDYAIQGQLFNRNGAKVDAEFIVAAYSNDVDFVNIGISGTDFIVSWDSYAQDGDGYGIYAQRVDETGGLQGSLFRVNTYTASSQTGSSVRDGDSAYCAVWSSWNQDGSQNGIYGQLHTTQGEKVGSEFRVNMFTANTQTNAVISHDGSNYLIAWQTYGQQHEYDIYARLLSDTGAFIDEEFLVNSYTTAYQIGPAIASIGGSSLITWMCSVQDGSGYGIFGRIVDNDGSFITGEFQINTGTLNAQTNPAVAACASSYVVCWRSYEQDGCGVYSQHIDLNGNKVGNEQRVNSLNSTDLADIDVASDGNRFFTVWQQGGNIHAALMSRDSLNTNPLVSDTDNDSLSDGQEVNTYHTDPLLSDTDSDGLTDGDEVHTHGTNPLLSDTDDDGKTDKWEVDNGYDPLVSNEYDTDNDGLTDSEEIDEYGTNYLLADTDGDGLSDYDEILVYSTHPLITDTDEDSVSDGDEVLNHHTNPLLSDTDNDGLADYEELFDAAQTARVNTTITMTQSNPAVAYGTGRYFVVWQTQYVNEYNDNIMGQFLIESGNSIGAEFRINTYSNNKQQHPDVASNGSVYFVVWDSSLQDGYWEGIYGQFINPDGSKSGAELAINTFTAHQQTNPSTASDGDAFFVTWESKYQDGNLYGIFARKYASDGTTIGSEFQVNTYTTSDQLLPQIASGGTSYLIVWQSTDQDGSAEGIFAHLIGSDGNLSGAEFQVNTYTIGAQKNASIASNGVSYCVTWQSETQDGDNDGIFAQFIDLSGNLLGTEITVNTHTAGKQSNPVVMVKGLDYLVAWETVDAQSGKTYIAGQWLSQSGAIQGTEFVLYENTVNSVAVPDGSIAGNTMYLAWQDTVALDVYGQLRRFGYNTDPTNADTDNDGLTDGYEVQHGLNPLVNDTNLDSDDDGLSDSLEVNVYGTDKYDADSDDDGLNDGEEILTYSTDPLDNDSDDDGALDGQEIVYSSDPLLFDTDNDGLSDGAEIKNYGTNPVRTDTDNDGLSDIEELIVNIEFGDEIRIPTITSNDQLNPLVVFNGQNYIVVWESYYNYDYCIFSQRFDSNGMKIGSETKIHEDSSNYDLKYPAVSGISGESFIVWTREYTSSSYHDIYGRMMYANGTFKTSYSRLNSYTTSYQQMPVLTTDGTNYLVTWQSRYQDGYGYGIYGKLLNSTQAAITSDFLVNTSTQSDQTNPAVDCNGETYLISWTSTQNGNNDIYAQLLSLNGEKIGSEILINSYITGSQVYPAIAHVNNEYIIVWHSDQPQYGFSINGRLLDQTGAFMSGEFQINTSTGDELKYPAVASSGKGFLVVWQTANDTNIVGQYINQDGRKIGSEITFNAYTSGTQTDPAVASDGENFFVVWESQYQDGSGWGIHGCVTTSGEPMEGYTDPLVPDTDNDGLLDGQEVNTYLTDPLLADTDNDALDDADELFVYFTDPLAIDTDTDGLTDGEEVNTHHTNPLLVDTDNDGASDKWEIDNGYNPLIIDPDDADNDGLLDIQEIFTYGTDPHLWDTDNDSLSDYDEIMIYFSNPLDSDSDDDGLLDEQEIQASTNPQSADTDNDGLTDREELQDHGTSPLLADTDNDGLLDSEEFRIDVSIGKDILINTPGMYYQACPSIASNRVDYMVTWYSYYNGNYCIFARRLNKNGTVNDPEIIVVENNYDHFRPDISSNGSDFFITWDRYSNSSYYDNDIYGRVLYEDGTIKTPVYYINTYSTGFQINPSISTDGTNYLLVWQSEYQDGDNCGIYGRIMNTNVNAVTGEFKINTSTYNNQFEPQVECNSNTYFVAWCSDHTGDNDIYGQVLNLSGEKVGAELRINTTRTNSQFSSSITNFLSTYMVVWIANDDPNVRYNIYGRLIADDGTFISDEFHIGVSTDYTPPNVVVSSNGQVALVAWTSYNNRLVIGQFIDNTGEKLGNSFFIDQNNGRYKRNIDISSDGDSFLIAWENQVGDAHTNIYACIVSGALFYYNPLVADSDNDGLLDGEEANVYGSDPLCSDTDNDGLTDYDEVHVYETSSILFDSDNDTLSDIQELSIFHTSALTYDTDNDGLGDGFEINHLKTDPLNSDSDNDGLTDGDELLPNIYNEVPVSYSEEGQYYPSVAASEDYYFIVWEKYELSSGYTDIYGRYIDMNGRIVSPEMQINTDTSDYQQKPVIAASNSGFMVVWQSYGQDSYRYGIYGQKFDSKCTRVGSEFYVNADKYYSQYIPAICSLNDTYFAVWQNWDGGSASSSGTSYGFVVMTTIWESGIYDMAMQYDAPIEFVFDDAIQPIYVYDNDTGNPETSFILGDETALLPNYYSSGYARGIEASVFDVDGNVVRGDFRINTFTTSTQSNHRIAHNGDNYVVVWLGEHHDSNGCDIILQLVAPDGSEVLGDQLVNPEDHTFVFNPNVTAIGSKYFICWDLYDGSKYDVYGRIFDGEGSPISEDFRINTYTSLNQQQCAVASTGKTVLVVWESQNQDGNGYGLYGQMFDAYAKPIGGEFRVNQFTELDQVNASLTASGDNYFAAWNTMDSDKNSSVWISLLGTSDPNNPDSDNDGLTDGEEVNTYLTKPFDPDTDGDGLSDYDEVITYSTDPVDFDMDDDGLSDAEEINYGTNPRITDTDCDGFSDGDEIYAVGSDPLLVDSDNDGLPDEDDYTAIIGPEITVNSSTLDDHSYPVAACNGSRYLVVWDKPSSTYLCAQFFDLNGAKIGSEFNIYSDSNEIAASPTITCVGSDFVVMWEQLHNNVVVIRGKRISSEGTYLSPDPWVTSYGIYHQRYPEISTVGEECIVSFQTVPFLNAQLLLQGQRIGRNWYGNQFIINTIDSQPVYASEIAGGTTNYLSAYLSSDFNLTHYNVYAQLLNVDGTKIGGELLLDQCAGFTYVRDVLYAEGKYVVLWDRRSNDNTACGLFGQVIDGEGVMADEPLFLSETPYYYRTAVASAQDDNVFFTWSLSGEDFSLEYDSEVHGRFVDVKSGMFVTDEFLVNRSLRESQVIRDVATDGENYFVVWTSKYSSEPETRYHIKAVLVQHGAFTDPMNPDSDNDGLLDGFEVSTTGTNPALADSDGDTVPDNWELANNCNPLIDDGSEDTDNDGLQNSEEFANNTDPQIGDTDNDGILDGIEILVNTDPMLSDTDNDGLTDFEELNDFNTNPLSCDTDNDGLFDKDELVYSQSNPLLADTDNDGLLDGEEIQYTIVLGDEFKINTNLYTFNVNPSLSFDGEKYIVVWEDSLSENFEHIFLQALAVNGQKIGDEQIVYSYEENSFLTLPAIASTPNKSYITWESGSNGDIFASIWDTDINNGQIIKVNSYTRGNYQLADISSDGSNFLVVWQSSEQDGSGYGIYGRMFNETPAPLTSEFQINSYTLGDQHSPVIDCNNDEYLVAWISGNKVIARFLTLSGDFKGNEIQINATTEPIEYWLDIAHLNSCYLIIWSVQVSEYETAIYGRIINQNGNFVTDEFQISTTPDFYLRYQSVSSNGKSFLVTWHASDSFYDQDIFGQSINQYGQKNGQEFMIYSNTTHSRDNPTITSDGNNYCIVWERNDNFSDVIQGCITEAGEPITVYNPLVADIDNDGLTDGEEVKIYSTNPFLVDSDNDGLTDGEEILDFDTNPLLADTENDSYYDKWEVEHGLDPTIDDRYFDLDNDGLTNIYELQESFTPHDIADADNDGLKDGQEILIYGTDPFDDDSDDDGLNDGLEIALMSDPHLTDTDLDGITDFEETYIYPTSLILADTDNDGLLDSEEIFKTQTNPLLKDMDYDGLPDGEEFRLSLEFGDEFQINTTTSPKQYYQDVIFDGNQYVVAWDRYNGSADSIYTQRISVNGEKIGGEIIVETQEASSLDYPVMSSIAGETLIIWYRDDYDTDYYGFDGRIMNSDGSFKTDSTMIAQGWFNHSVATDGTNYFMSWYSDKDIYGLLLDTTQNPVIPEFIVNAYATDMHDYYSDIDCNGETYLVVWQSKPTSEWFGDDIKCQLFSRSGEKIGNETDVSISSGDESYVSPKVTHMGSHYLIVWCISDIQNGTPAAIYGRIIDNDGKFLTDSFLIHVFDSMHYEALSLCSNGTVTLVSWSNGYSVMGIALRSDGSKIGSEFIINDSGSGYRRYKPVIASDGENCLIVWPWDHWDQIGGSLSGIVGRLLEPSYKYFSDPTNPDTDNDGMTDGWEVAHNLDPLVDDSQDDEEGDGVINLDEFRFGSDPHTAFSDNDLISDYDEIYVYHTNPGATDTDGDGVSDSDEINAGTDPLTPSRYFTAQRESSHYRIDAEQFGSSVFSLSITYDNFSAQSNHSQESEQISLHYTLLPWFSNGVNINSDNDRMPDWWEKRMGTNPLLADGNADMDNDGLFNITEYLTGSNPSNPDTDGDGLPDGYEFAYGFDILNPDGALDADNDGSPNNEEYASQTDPRNPDTDGDGVPDGADYDPLIPQRLLSQIRQSTHYTIDLETLNSFGAGYSTSVHCEMMTSSIMCMLDTWATALNYNLESGLLFILCNDTDGDGMPNQWENAQGFNFYDDDSYLDTDNDSLPNIDEYRHYTNPHNADTDGDGQNDGFEVMAGTDADNDSSIFACTVEIDSSLNVVLCWPSNPDMTYTYSIMVTDDISSSPKVYYDGITPDVSGKNTLIDTGKDGNGNGLYTDEGDFPPPSGSDVKQRFYKVLINY</sequence>
<feature type="region of interest" description="Disordered" evidence="5">
    <location>
        <begin position="1037"/>
        <end position="1070"/>
    </location>
</feature>
<evidence type="ECO:0000256" key="4">
    <source>
        <dbReference type="ARBA" id="ARBA00022837"/>
    </source>
</evidence>
<evidence type="ECO:0000256" key="5">
    <source>
        <dbReference type="SAM" id="MobiDB-lite"/>
    </source>
</evidence>
<dbReference type="PANTHER" id="PTHR37467">
    <property type="entry name" value="EXPORTED CALCIUM-BINDING GLYCOPROTEIN-RELATED"/>
    <property type="match status" value="1"/>
</dbReference>
<reference evidence="7 8" key="1">
    <citation type="journal article" date="2017" name="ISME J.">
        <title>Energy and carbon metabolisms in a deep terrestrial subsurface fluid microbial community.</title>
        <authorList>
            <person name="Momper L."/>
            <person name="Jungbluth S.P."/>
            <person name="Lee M.D."/>
            <person name="Amend J.P."/>
        </authorList>
    </citation>
    <scope>NUCLEOTIDE SEQUENCE [LARGE SCALE GENOMIC DNA]</scope>
    <source>
        <strain evidence="7">SURF_26</strain>
    </source>
</reference>
<comment type="caution">
    <text evidence="7">The sequence shown here is derived from an EMBL/GenBank/DDBJ whole genome shotgun (WGS) entry which is preliminary data.</text>
</comment>
<feature type="compositionally biased region" description="Acidic residues" evidence="5">
    <location>
        <begin position="1043"/>
        <end position="1054"/>
    </location>
</feature>
<evidence type="ECO:0000256" key="1">
    <source>
        <dbReference type="ARBA" id="ARBA00004613"/>
    </source>
</evidence>
<gene>
    <name evidence="7" type="ORF">C4541_04720</name>
</gene>
<dbReference type="EMBL" id="QZJZ01000035">
    <property type="protein sequence ID" value="RJP60075.1"/>
    <property type="molecule type" value="Genomic_DNA"/>
</dbReference>
<evidence type="ECO:0000256" key="2">
    <source>
        <dbReference type="ARBA" id="ARBA00022525"/>
    </source>
</evidence>
<organism evidence="7 8">
    <name type="scientific">Candidatus Auribacter fodinae</name>
    <dbReference type="NCBI Taxonomy" id="2093366"/>
    <lineage>
        <taxon>Bacteria</taxon>
        <taxon>Pseudomonadati</taxon>
        <taxon>Candidatus Auribacterota</taxon>
        <taxon>Candidatus Auribacteria</taxon>
        <taxon>Candidatus Auribacterales</taxon>
        <taxon>Candidatus Auribacteraceae</taxon>
        <taxon>Candidatus Auribacter</taxon>
    </lineage>
</organism>
<feature type="signal peptide" evidence="6">
    <location>
        <begin position="1"/>
        <end position="25"/>
    </location>
</feature>
<feature type="compositionally biased region" description="Polar residues" evidence="5">
    <location>
        <begin position="3182"/>
        <end position="3196"/>
    </location>
</feature>
<keyword evidence="4" id="KW-0106">Calcium</keyword>
<keyword evidence="3 6" id="KW-0732">Signal</keyword>
<feature type="compositionally biased region" description="Polar residues" evidence="5">
    <location>
        <begin position="456"/>
        <end position="476"/>
    </location>
</feature>
<dbReference type="SUPFAM" id="SSF103647">
    <property type="entry name" value="TSP type-3 repeat"/>
    <property type="match status" value="8"/>
</dbReference>
<dbReference type="InterPro" id="IPR053180">
    <property type="entry name" value="Ca-binding_acidic-repeat"/>
</dbReference>
<dbReference type="Pfam" id="PF18884">
    <property type="entry name" value="TSP3_bac"/>
    <property type="match status" value="41"/>
</dbReference>
<accession>A0A3A4R1V8</accession>